<keyword evidence="5" id="KW-1185">Reference proteome</keyword>
<evidence type="ECO:0000313" key="5">
    <source>
        <dbReference type="Proteomes" id="UP000295097"/>
    </source>
</evidence>
<dbReference type="SUPFAM" id="SSF47473">
    <property type="entry name" value="EF-hand"/>
    <property type="match status" value="1"/>
</dbReference>
<dbReference type="PROSITE" id="PS50222">
    <property type="entry name" value="EF_HAND_2"/>
    <property type="match status" value="1"/>
</dbReference>
<protein>
    <submittedName>
        <fullName evidence="4">EF hand domain-containing protein</fullName>
    </submittedName>
</protein>
<proteinExistence type="predicted"/>
<evidence type="ECO:0000313" key="4">
    <source>
        <dbReference type="EMBL" id="TCT43007.1"/>
    </source>
</evidence>
<dbReference type="Gene3D" id="1.10.238.10">
    <property type="entry name" value="EF-hand"/>
    <property type="match status" value="1"/>
</dbReference>
<dbReference type="InterPro" id="IPR011992">
    <property type="entry name" value="EF-hand-dom_pair"/>
</dbReference>
<accession>A0A4R3NWH6</accession>
<feature type="region of interest" description="Disordered" evidence="1">
    <location>
        <begin position="94"/>
        <end position="114"/>
    </location>
</feature>
<keyword evidence="2" id="KW-0732">Signal</keyword>
<dbReference type="EMBL" id="SMAR01000003">
    <property type="protein sequence ID" value="TCT43007.1"/>
    <property type="molecule type" value="Genomic_DNA"/>
</dbReference>
<dbReference type="InterPro" id="IPR002048">
    <property type="entry name" value="EF_hand_dom"/>
</dbReference>
<dbReference type="PROSITE" id="PS00018">
    <property type="entry name" value="EF_HAND_1"/>
    <property type="match status" value="1"/>
</dbReference>
<dbReference type="Proteomes" id="UP000295097">
    <property type="component" value="Unassembled WGS sequence"/>
</dbReference>
<reference evidence="4 5" key="1">
    <citation type="submission" date="2019-03" db="EMBL/GenBank/DDBJ databases">
        <title>Freshwater and sediment microbial communities from various areas in North America, analyzing microbe dynamics in response to fracking.</title>
        <authorList>
            <person name="Lamendella R."/>
        </authorList>
    </citation>
    <scope>NUCLEOTIDE SEQUENCE [LARGE SCALE GENOMIC DNA]</scope>
    <source>
        <strain evidence="4 5">175.2</strain>
    </source>
</reference>
<comment type="caution">
    <text evidence="4">The sequence shown here is derived from an EMBL/GenBank/DDBJ whole genome shotgun (WGS) entry which is preliminary data.</text>
</comment>
<organism evidence="4 5">
    <name type="scientific">Martelella mediterranea</name>
    <dbReference type="NCBI Taxonomy" id="293089"/>
    <lineage>
        <taxon>Bacteria</taxon>
        <taxon>Pseudomonadati</taxon>
        <taxon>Pseudomonadota</taxon>
        <taxon>Alphaproteobacteria</taxon>
        <taxon>Hyphomicrobiales</taxon>
        <taxon>Aurantimonadaceae</taxon>
        <taxon>Martelella</taxon>
    </lineage>
</organism>
<evidence type="ECO:0000256" key="2">
    <source>
        <dbReference type="SAM" id="SignalP"/>
    </source>
</evidence>
<feature type="chain" id="PRO_5020720648" evidence="2">
    <location>
        <begin position="22"/>
        <end position="114"/>
    </location>
</feature>
<name>A0A4R3NWH6_9HYPH</name>
<gene>
    <name evidence="4" type="ORF">EDC90_100313</name>
</gene>
<sequence length="114" mass="11909">MSKIIYAAAFTLTLGASLAYANPAHHTGTDQVPDVGSMMQSGMMDGSMMGGMMNSDMMVIMLDADGDGSLSLAEFQGMHERMFGYLDTNGDGTLDAGEMEAHHADAMPHGGAAE</sequence>
<dbReference type="GO" id="GO:0005509">
    <property type="term" value="F:calcium ion binding"/>
    <property type="evidence" value="ECO:0007669"/>
    <property type="project" value="InterPro"/>
</dbReference>
<evidence type="ECO:0000259" key="3">
    <source>
        <dbReference type="PROSITE" id="PS50222"/>
    </source>
</evidence>
<evidence type="ECO:0000256" key="1">
    <source>
        <dbReference type="SAM" id="MobiDB-lite"/>
    </source>
</evidence>
<dbReference type="AlphaFoldDB" id="A0A4R3NWH6"/>
<feature type="domain" description="EF-hand" evidence="3">
    <location>
        <begin position="74"/>
        <end position="109"/>
    </location>
</feature>
<dbReference type="Pfam" id="PF13202">
    <property type="entry name" value="EF-hand_5"/>
    <property type="match status" value="2"/>
</dbReference>
<dbReference type="RefSeq" id="WP_132308370.1">
    <property type="nucleotide sequence ID" value="NZ_SMAR01000003.1"/>
</dbReference>
<feature type="signal peptide" evidence="2">
    <location>
        <begin position="1"/>
        <end position="21"/>
    </location>
</feature>
<dbReference type="InterPro" id="IPR018247">
    <property type="entry name" value="EF_Hand_1_Ca_BS"/>
</dbReference>
<dbReference type="OrthoDB" id="7366896at2"/>